<feature type="compositionally biased region" description="Low complexity" evidence="2">
    <location>
        <begin position="75"/>
        <end position="86"/>
    </location>
</feature>
<dbReference type="AlphaFoldDB" id="A0A7J7DN07"/>
<feature type="region of interest" description="Disordered" evidence="2">
    <location>
        <begin position="1"/>
        <end position="94"/>
    </location>
</feature>
<dbReference type="Pfam" id="PF03760">
    <property type="entry name" value="LEA_1"/>
    <property type="match status" value="1"/>
</dbReference>
<protein>
    <submittedName>
        <fullName evidence="3">Seed maturation protein</fullName>
    </submittedName>
</protein>
<evidence type="ECO:0000313" key="3">
    <source>
        <dbReference type="EMBL" id="KAF5747721.1"/>
    </source>
</evidence>
<feature type="compositionally biased region" description="Basic and acidic residues" evidence="2">
    <location>
        <begin position="18"/>
        <end position="74"/>
    </location>
</feature>
<proteinExistence type="inferred from homology"/>
<comment type="similarity">
    <text evidence="1">Belongs to the LEA type 1 family.</text>
</comment>
<reference evidence="3 4" key="1">
    <citation type="journal article" date="2020" name="Nat. Commun.">
        <title>Genome of Tripterygium wilfordii and identification of cytochrome P450 involved in triptolide biosynthesis.</title>
        <authorList>
            <person name="Tu L."/>
            <person name="Su P."/>
            <person name="Zhang Z."/>
            <person name="Gao L."/>
            <person name="Wang J."/>
            <person name="Hu T."/>
            <person name="Zhou J."/>
            <person name="Zhang Y."/>
            <person name="Zhao Y."/>
            <person name="Liu Y."/>
            <person name="Song Y."/>
            <person name="Tong Y."/>
            <person name="Lu Y."/>
            <person name="Yang J."/>
            <person name="Xu C."/>
            <person name="Jia M."/>
            <person name="Peters R.J."/>
            <person name="Huang L."/>
            <person name="Gao W."/>
        </authorList>
    </citation>
    <scope>NUCLEOTIDE SEQUENCE [LARGE SCALE GENOMIC DNA]</scope>
    <source>
        <strain evidence="4">cv. XIE 37</strain>
        <tissue evidence="3">Leaf</tissue>
    </source>
</reference>
<dbReference type="InterPro" id="IPR005513">
    <property type="entry name" value="LEA_1"/>
</dbReference>
<comment type="caution">
    <text evidence="3">The sequence shown here is derived from an EMBL/GenBank/DDBJ whole genome shotgun (WGS) entry which is preliminary data.</text>
</comment>
<dbReference type="GO" id="GO:0009793">
    <property type="term" value="P:embryo development ending in seed dormancy"/>
    <property type="evidence" value="ECO:0007669"/>
    <property type="project" value="InterPro"/>
</dbReference>
<dbReference type="PANTHER" id="PTHR33493">
    <property type="entry name" value="LATE EMBRYOGENESIS ABUNDANT PROTEIN 6-RELATED"/>
    <property type="match status" value="1"/>
</dbReference>
<keyword evidence="4" id="KW-1185">Reference proteome</keyword>
<evidence type="ECO:0000313" key="4">
    <source>
        <dbReference type="Proteomes" id="UP000593562"/>
    </source>
</evidence>
<dbReference type="InParanoid" id="A0A7J7DN07"/>
<dbReference type="PANTHER" id="PTHR33493:SF2">
    <property type="entry name" value="LATE EMBRYOGENESIS ABUNDANT PROTEIN 46"/>
    <property type="match status" value="1"/>
</dbReference>
<gene>
    <name evidence="3" type="ORF">HS088_TW05G00448</name>
</gene>
<evidence type="ECO:0000256" key="2">
    <source>
        <dbReference type="SAM" id="MobiDB-lite"/>
    </source>
</evidence>
<dbReference type="Proteomes" id="UP000593562">
    <property type="component" value="Unassembled WGS sequence"/>
</dbReference>
<name>A0A7J7DN07_TRIWF</name>
<dbReference type="OrthoDB" id="758082at2759"/>
<organism evidence="3 4">
    <name type="scientific">Tripterygium wilfordii</name>
    <name type="common">Thunder God vine</name>
    <dbReference type="NCBI Taxonomy" id="458696"/>
    <lineage>
        <taxon>Eukaryota</taxon>
        <taxon>Viridiplantae</taxon>
        <taxon>Streptophyta</taxon>
        <taxon>Embryophyta</taxon>
        <taxon>Tracheophyta</taxon>
        <taxon>Spermatophyta</taxon>
        <taxon>Magnoliopsida</taxon>
        <taxon>eudicotyledons</taxon>
        <taxon>Gunneridae</taxon>
        <taxon>Pentapetalae</taxon>
        <taxon>rosids</taxon>
        <taxon>fabids</taxon>
        <taxon>Celastrales</taxon>
        <taxon>Celastraceae</taxon>
        <taxon>Tripterygium</taxon>
    </lineage>
</organism>
<dbReference type="EMBL" id="JAAARO010000005">
    <property type="protein sequence ID" value="KAF5747721.1"/>
    <property type="molecule type" value="Genomic_DNA"/>
</dbReference>
<accession>A0A7J7DN07</accession>
<sequence>MQNIKEKAANVGASAKSGMEKAKATAQEKGDKTTAHDPLQKEMATQKKEEKIDQAELNKQEARAHNEAVKHEHTGTTTGRTTAHNTGVGGTDYS</sequence>
<evidence type="ECO:0000256" key="1">
    <source>
        <dbReference type="ARBA" id="ARBA00010975"/>
    </source>
</evidence>